<dbReference type="PANTHER" id="PTHR46009">
    <property type="entry name" value="VACUOLAR PROTEIN SORTING-ASSOCIATED PROTEIN VTA1 HOMOLOG"/>
    <property type="match status" value="1"/>
</dbReference>
<keyword evidence="5" id="KW-0963">Cytoplasm</keyword>
<evidence type="ECO:0000256" key="2">
    <source>
        <dbReference type="ARBA" id="ARBA00004496"/>
    </source>
</evidence>
<proteinExistence type="inferred from homology"/>
<feature type="compositionally biased region" description="Polar residues" evidence="9">
    <location>
        <begin position="171"/>
        <end position="180"/>
    </location>
</feature>
<dbReference type="PANTHER" id="PTHR46009:SF1">
    <property type="entry name" value="VACUOLAR PROTEIN SORTING-ASSOCIATED PROTEIN VTA1 HOMOLOG"/>
    <property type="match status" value="1"/>
</dbReference>
<evidence type="ECO:0000313" key="13">
    <source>
        <dbReference type="Proteomes" id="UP000728032"/>
    </source>
</evidence>
<evidence type="ECO:0000256" key="6">
    <source>
        <dbReference type="ARBA" id="ARBA00022753"/>
    </source>
</evidence>
<gene>
    <name evidence="12" type="ORF">ONB1V03_LOCUS1435</name>
</gene>
<dbReference type="Pfam" id="PF04652">
    <property type="entry name" value="Vta1"/>
    <property type="match status" value="1"/>
</dbReference>
<feature type="domain" description="Vta1 C-terminal" evidence="11">
    <location>
        <begin position="231"/>
        <end position="267"/>
    </location>
</feature>
<dbReference type="GO" id="GO:0015031">
    <property type="term" value="P:protein transport"/>
    <property type="evidence" value="ECO:0007669"/>
    <property type="project" value="UniProtKB-KW"/>
</dbReference>
<dbReference type="InterPro" id="IPR023175">
    <property type="entry name" value="Vta1/CALS_N_sf"/>
</dbReference>
<keyword evidence="13" id="KW-1185">Reference proteome</keyword>
<dbReference type="Gene3D" id="1.20.5.420">
    <property type="entry name" value="Immunoglobulin FC, subunit C"/>
    <property type="match status" value="1"/>
</dbReference>
<feature type="domain" description="Vta1/callose synthase N-terminal" evidence="10">
    <location>
        <begin position="18"/>
        <end position="146"/>
    </location>
</feature>
<dbReference type="InterPro" id="IPR041212">
    <property type="entry name" value="Vta1_C"/>
</dbReference>
<feature type="compositionally biased region" description="Polar residues" evidence="9">
    <location>
        <begin position="192"/>
        <end position="210"/>
    </location>
</feature>
<evidence type="ECO:0000313" key="12">
    <source>
        <dbReference type="EMBL" id="CAD7638509.1"/>
    </source>
</evidence>
<dbReference type="Gene3D" id="1.25.40.270">
    <property type="entry name" value="Vacuolar protein sorting-associated protein vta1"/>
    <property type="match status" value="1"/>
</dbReference>
<keyword evidence="8" id="KW-0472">Membrane</keyword>
<feature type="region of interest" description="Disordered" evidence="9">
    <location>
        <begin position="167"/>
        <end position="212"/>
    </location>
</feature>
<evidence type="ECO:0000259" key="10">
    <source>
        <dbReference type="Pfam" id="PF04652"/>
    </source>
</evidence>
<dbReference type="Pfam" id="PF18097">
    <property type="entry name" value="Vta1_C"/>
    <property type="match status" value="1"/>
</dbReference>
<keyword evidence="7" id="KW-0653">Protein transport</keyword>
<dbReference type="EMBL" id="OC915076">
    <property type="protein sequence ID" value="CAD7638509.1"/>
    <property type="molecule type" value="Genomic_DNA"/>
</dbReference>
<dbReference type="InterPro" id="IPR039431">
    <property type="entry name" value="Vta1/CALS_N"/>
</dbReference>
<keyword evidence="6" id="KW-0967">Endosome</keyword>
<evidence type="ECO:0000256" key="5">
    <source>
        <dbReference type="ARBA" id="ARBA00022490"/>
    </source>
</evidence>
<comment type="similarity">
    <text evidence="3">Belongs to the VTA1 family.</text>
</comment>
<dbReference type="GO" id="GO:0032511">
    <property type="term" value="P:late endosome to vacuole transport via multivesicular body sorting pathway"/>
    <property type="evidence" value="ECO:0007669"/>
    <property type="project" value="InterPro"/>
</dbReference>
<name>A0A7R9QAB8_9ACAR</name>
<reference evidence="12" key="1">
    <citation type="submission" date="2020-11" db="EMBL/GenBank/DDBJ databases">
        <authorList>
            <person name="Tran Van P."/>
        </authorList>
    </citation>
    <scope>NUCLEOTIDE SEQUENCE</scope>
</reference>
<dbReference type="GO" id="GO:0005771">
    <property type="term" value="C:multivesicular body"/>
    <property type="evidence" value="ECO:0007669"/>
    <property type="project" value="TreeGrafter"/>
</dbReference>
<comment type="subcellular location">
    <subcellularLocation>
        <location evidence="2">Cytoplasm</location>
    </subcellularLocation>
    <subcellularLocation>
        <location evidence="1">Endosome membrane</location>
        <topology evidence="1">Peripheral membrane protein</topology>
    </subcellularLocation>
</comment>
<evidence type="ECO:0000256" key="3">
    <source>
        <dbReference type="ARBA" id="ARBA00007895"/>
    </source>
</evidence>
<protein>
    <recommendedName>
        <fullName evidence="14">Vacuolar protein sorting-associated protein VTA1</fullName>
    </recommendedName>
</protein>
<dbReference type="Proteomes" id="UP000728032">
    <property type="component" value="Unassembled WGS sequence"/>
</dbReference>
<evidence type="ECO:0000256" key="7">
    <source>
        <dbReference type="ARBA" id="ARBA00022927"/>
    </source>
</evidence>
<dbReference type="AlphaFoldDB" id="A0A7R9QAB8"/>
<evidence type="ECO:0008006" key="14">
    <source>
        <dbReference type="Google" id="ProtNLM"/>
    </source>
</evidence>
<keyword evidence="4" id="KW-0813">Transport</keyword>
<sequence>MAQNIDPFPAVPSSLKPLQTFMRIASDLEKTDPTLGYWLRFCCVQNGLKIDAKSPEAEKKLRHDNEAVTNEMVGQAHVENYALNMFNKADNDDREGRASKNTSRLFLIASHLFEVLSVFGEIPEDIARRVKYAKWKAIYISRCLKNGETPVPGPVAGTDAEDFDFGLPNVPSASNHNTTDIVGDNPEPQVPSVGSTSAPANQPSVRTSYTSDRHPIAATLTAMNGMSLSSEEILTAQKYCKFAGSALQYEDIPTAITELQKALSLLTTGKEC</sequence>
<evidence type="ECO:0000256" key="9">
    <source>
        <dbReference type="SAM" id="MobiDB-lite"/>
    </source>
</evidence>
<dbReference type="GO" id="GO:0010008">
    <property type="term" value="C:endosome membrane"/>
    <property type="evidence" value="ECO:0007669"/>
    <property type="project" value="UniProtKB-SubCell"/>
</dbReference>
<organism evidence="12">
    <name type="scientific">Oppiella nova</name>
    <dbReference type="NCBI Taxonomy" id="334625"/>
    <lineage>
        <taxon>Eukaryota</taxon>
        <taxon>Metazoa</taxon>
        <taxon>Ecdysozoa</taxon>
        <taxon>Arthropoda</taxon>
        <taxon>Chelicerata</taxon>
        <taxon>Arachnida</taxon>
        <taxon>Acari</taxon>
        <taxon>Acariformes</taxon>
        <taxon>Sarcoptiformes</taxon>
        <taxon>Oribatida</taxon>
        <taxon>Brachypylina</taxon>
        <taxon>Oppioidea</taxon>
        <taxon>Oppiidae</taxon>
        <taxon>Oppiella</taxon>
    </lineage>
</organism>
<dbReference type="InterPro" id="IPR044538">
    <property type="entry name" value="Vta1-like"/>
</dbReference>
<evidence type="ECO:0000256" key="4">
    <source>
        <dbReference type="ARBA" id="ARBA00022448"/>
    </source>
</evidence>
<accession>A0A7R9QAB8</accession>
<dbReference type="OrthoDB" id="391137at2759"/>
<evidence type="ECO:0000256" key="8">
    <source>
        <dbReference type="ARBA" id="ARBA00023136"/>
    </source>
</evidence>
<dbReference type="EMBL" id="CAJPVJ010000251">
    <property type="protein sequence ID" value="CAG2161834.1"/>
    <property type="molecule type" value="Genomic_DNA"/>
</dbReference>
<evidence type="ECO:0000256" key="1">
    <source>
        <dbReference type="ARBA" id="ARBA00004481"/>
    </source>
</evidence>
<evidence type="ECO:0000259" key="11">
    <source>
        <dbReference type="Pfam" id="PF18097"/>
    </source>
</evidence>